<dbReference type="InterPro" id="IPR011701">
    <property type="entry name" value="MFS"/>
</dbReference>
<feature type="transmembrane region" description="Helical" evidence="5">
    <location>
        <begin position="472"/>
        <end position="493"/>
    </location>
</feature>
<evidence type="ECO:0000256" key="3">
    <source>
        <dbReference type="ARBA" id="ARBA00022989"/>
    </source>
</evidence>
<feature type="transmembrane region" description="Helical" evidence="5">
    <location>
        <begin position="380"/>
        <end position="401"/>
    </location>
</feature>
<dbReference type="eggNOG" id="KOG0255">
    <property type="taxonomic scope" value="Eukaryota"/>
</dbReference>
<dbReference type="OMA" id="SSLLMWG"/>
<dbReference type="OrthoDB" id="3936150at2759"/>
<dbReference type="AlphaFoldDB" id="G0MAT3"/>
<keyword evidence="2 5" id="KW-0812">Transmembrane</keyword>
<proteinExistence type="predicted"/>
<dbReference type="STRING" id="135651.G0MAT3"/>
<dbReference type="Proteomes" id="UP000008068">
    <property type="component" value="Unassembled WGS sequence"/>
</dbReference>
<keyword evidence="8" id="KW-1185">Reference proteome</keyword>
<feature type="transmembrane region" description="Helical" evidence="5">
    <location>
        <begin position="146"/>
        <end position="166"/>
    </location>
</feature>
<dbReference type="HOGENOM" id="CLU_537742_0_0_1"/>
<feature type="transmembrane region" description="Helical" evidence="5">
    <location>
        <begin position="325"/>
        <end position="344"/>
    </location>
</feature>
<dbReference type="Pfam" id="PF07690">
    <property type="entry name" value="MFS_1"/>
    <property type="match status" value="1"/>
</dbReference>
<keyword evidence="4 5" id="KW-0472">Membrane</keyword>
<feature type="transmembrane region" description="Helical" evidence="5">
    <location>
        <begin position="230"/>
        <end position="249"/>
    </location>
</feature>
<evidence type="ECO:0000313" key="8">
    <source>
        <dbReference type="Proteomes" id="UP000008068"/>
    </source>
</evidence>
<dbReference type="PROSITE" id="PS50850">
    <property type="entry name" value="MFS"/>
    <property type="match status" value="1"/>
</dbReference>
<feature type="transmembrane region" description="Helical" evidence="5">
    <location>
        <begin position="172"/>
        <end position="193"/>
    </location>
</feature>
<feature type="transmembrane region" description="Helical" evidence="5">
    <location>
        <begin position="205"/>
        <end position="224"/>
    </location>
</feature>
<feature type="transmembrane region" description="Helical" evidence="5">
    <location>
        <begin position="356"/>
        <end position="373"/>
    </location>
</feature>
<name>G0MAT3_CAEBE</name>
<dbReference type="Gene3D" id="1.20.1250.20">
    <property type="entry name" value="MFS general substrate transporter like domains"/>
    <property type="match status" value="1"/>
</dbReference>
<feature type="domain" description="Major facilitator superfamily (MFS) profile" evidence="6">
    <location>
        <begin position="58"/>
        <end position="497"/>
    </location>
</feature>
<sequence length="507" mass="57377">MQLFSLIYVLRMAEQENIRLDVSSLESGSKKELVETRKSFLDDFGSYEVSLTVLTQLAYIPVAAAMLMTAYMEPTPEWCDTTRQSGNAWHVNDAKEFYSISVQHGRACHSSSTSTVYWMTSCLMWGALFGSFICGYLSDRYGRKPICVGCLFMVTLSHFVLVLSMYLYWKMIYVVAVFMGFFCGGYMVTNFVLLTESYELARSRLLVVSFNGWSLAMAITALLARATLHWYHYHLFFGVIGLCLSLMLYKCSYESCRWLSAKGRSDEAKLIATRITLCNNQKRLELEEVDSMEWYEILGFSAPTHNPEKKTWKTLFKSFSKPTAVMCYSFLASSIVSFGFYFSIDILPGNRYVNMGFMGLAKFVLGFFPFFLNKCVTKRIIAIVSIAICCFASIAVVLIQYIDQPVWRPLIAVFSLIVSAGIDPTWKINHLYSAELFPTSVRSMARGVCNAGGRLGSVLAPMIVYFRTINLLIPNIVFTVLLLIQLVVIVICLPDDSDKDANEMNDE</sequence>
<dbReference type="InterPro" id="IPR036259">
    <property type="entry name" value="MFS_trans_sf"/>
</dbReference>
<dbReference type="SUPFAM" id="SSF103473">
    <property type="entry name" value="MFS general substrate transporter"/>
    <property type="match status" value="1"/>
</dbReference>
<evidence type="ECO:0000259" key="6">
    <source>
        <dbReference type="PROSITE" id="PS50850"/>
    </source>
</evidence>
<gene>
    <name evidence="7" type="ORF">CAEBREN_00941</name>
</gene>
<dbReference type="GO" id="GO:0016020">
    <property type="term" value="C:membrane"/>
    <property type="evidence" value="ECO:0007669"/>
    <property type="project" value="UniProtKB-SubCell"/>
</dbReference>
<evidence type="ECO:0000256" key="1">
    <source>
        <dbReference type="ARBA" id="ARBA00004141"/>
    </source>
</evidence>
<reference evidence="8" key="1">
    <citation type="submission" date="2011-07" db="EMBL/GenBank/DDBJ databases">
        <authorList>
            <consortium name="Caenorhabditis brenneri Sequencing and Analysis Consortium"/>
            <person name="Wilson R.K."/>
        </authorList>
    </citation>
    <scope>NUCLEOTIDE SEQUENCE [LARGE SCALE GENOMIC DNA]</scope>
    <source>
        <strain evidence="8">PB2801</strain>
    </source>
</reference>
<accession>G0MAT3</accession>
<evidence type="ECO:0000313" key="7">
    <source>
        <dbReference type="EMBL" id="EGT40728.1"/>
    </source>
</evidence>
<evidence type="ECO:0000256" key="5">
    <source>
        <dbReference type="SAM" id="Phobius"/>
    </source>
</evidence>
<dbReference type="InterPro" id="IPR020846">
    <property type="entry name" value="MFS_dom"/>
</dbReference>
<feature type="transmembrane region" description="Helical" evidence="5">
    <location>
        <begin position="116"/>
        <end position="137"/>
    </location>
</feature>
<comment type="subcellular location">
    <subcellularLocation>
        <location evidence="1">Membrane</location>
        <topology evidence="1">Multi-pass membrane protein</topology>
    </subcellularLocation>
</comment>
<evidence type="ECO:0000256" key="4">
    <source>
        <dbReference type="ARBA" id="ARBA00023136"/>
    </source>
</evidence>
<evidence type="ECO:0000256" key="2">
    <source>
        <dbReference type="ARBA" id="ARBA00022692"/>
    </source>
</evidence>
<dbReference type="GO" id="GO:0022857">
    <property type="term" value="F:transmembrane transporter activity"/>
    <property type="evidence" value="ECO:0007669"/>
    <property type="project" value="InterPro"/>
</dbReference>
<keyword evidence="3 5" id="KW-1133">Transmembrane helix</keyword>
<protein>
    <recommendedName>
        <fullName evidence="6">Major facilitator superfamily (MFS) profile domain-containing protein</fullName>
    </recommendedName>
</protein>
<dbReference type="PANTHER" id="PTHR24064">
    <property type="entry name" value="SOLUTE CARRIER FAMILY 22 MEMBER"/>
    <property type="match status" value="1"/>
</dbReference>
<organism evidence="8">
    <name type="scientific">Caenorhabditis brenneri</name>
    <name type="common">Nematode worm</name>
    <dbReference type="NCBI Taxonomy" id="135651"/>
    <lineage>
        <taxon>Eukaryota</taxon>
        <taxon>Metazoa</taxon>
        <taxon>Ecdysozoa</taxon>
        <taxon>Nematoda</taxon>
        <taxon>Chromadorea</taxon>
        <taxon>Rhabditida</taxon>
        <taxon>Rhabditina</taxon>
        <taxon>Rhabditomorpha</taxon>
        <taxon>Rhabditoidea</taxon>
        <taxon>Rhabditidae</taxon>
        <taxon>Peloderinae</taxon>
        <taxon>Caenorhabditis</taxon>
    </lineage>
</organism>
<dbReference type="InParanoid" id="G0MAT3"/>
<dbReference type="EMBL" id="GL379788">
    <property type="protein sequence ID" value="EGT40728.1"/>
    <property type="molecule type" value="Genomic_DNA"/>
</dbReference>